<feature type="compositionally biased region" description="Basic and acidic residues" evidence="1">
    <location>
        <begin position="186"/>
        <end position="207"/>
    </location>
</feature>
<dbReference type="Pfam" id="PF05036">
    <property type="entry name" value="SPOR"/>
    <property type="match status" value="1"/>
</dbReference>
<feature type="compositionally biased region" description="Basic and acidic residues" evidence="1">
    <location>
        <begin position="99"/>
        <end position="111"/>
    </location>
</feature>
<dbReference type="KEGG" id="paur:FGL86_15555"/>
<feature type="region of interest" description="Disordered" evidence="1">
    <location>
        <begin position="29"/>
        <end position="246"/>
    </location>
</feature>
<evidence type="ECO:0000313" key="4">
    <source>
        <dbReference type="Proteomes" id="UP000321272"/>
    </source>
</evidence>
<sequence>MKYGMRERVSGVVIVLALAVIFLPMLLDEPAPREDEQPKPQMSVEKPIEVERHKVETPSPPPVSVGSIADPMPHAEQSDKNSARKEKELAVRETTSVSENKEPSASSDKESSASSDQEPAANKDKVPSTRTPETSAPQSDPIAELAEQKQTSPEPQPTSQAKPEPSAANAQGSWSVQAGSFGQADNAERLEAKLKEQGFDAYRRQRDNNLTTVYVGPYPSSEAGEKARSELKSKANIQGLLVRTDR</sequence>
<dbReference type="Proteomes" id="UP000321272">
    <property type="component" value="Chromosome"/>
</dbReference>
<feature type="compositionally biased region" description="Polar residues" evidence="1">
    <location>
        <begin position="128"/>
        <end position="138"/>
    </location>
</feature>
<dbReference type="InterPro" id="IPR052521">
    <property type="entry name" value="Cell_div_SPOR-domain"/>
</dbReference>
<dbReference type="RefSeq" id="WP_147185604.1">
    <property type="nucleotide sequence ID" value="NZ_CP042382.1"/>
</dbReference>
<dbReference type="PROSITE" id="PS51724">
    <property type="entry name" value="SPOR"/>
    <property type="match status" value="1"/>
</dbReference>
<gene>
    <name evidence="3" type="ORF">FGL86_15555</name>
</gene>
<feature type="compositionally biased region" description="Basic and acidic residues" evidence="1">
    <location>
        <begin position="223"/>
        <end position="233"/>
    </location>
</feature>
<dbReference type="SUPFAM" id="SSF110997">
    <property type="entry name" value="Sporulation related repeat"/>
    <property type="match status" value="1"/>
</dbReference>
<evidence type="ECO:0000313" key="3">
    <source>
        <dbReference type="EMBL" id="QEA40351.1"/>
    </source>
</evidence>
<dbReference type="GO" id="GO:0030428">
    <property type="term" value="C:cell septum"/>
    <property type="evidence" value="ECO:0007669"/>
    <property type="project" value="TreeGrafter"/>
</dbReference>
<dbReference type="InterPro" id="IPR007730">
    <property type="entry name" value="SPOR-like_dom"/>
</dbReference>
<proteinExistence type="predicted"/>
<dbReference type="Gene3D" id="3.30.70.1070">
    <property type="entry name" value="Sporulation related repeat"/>
    <property type="match status" value="1"/>
</dbReference>
<dbReference type="GO" id="GO:0032506">
    <property type="term" value="P:cytokinetic process"/>
    <property type="evidence" value="ECO:0007669"/>
    <property type="project" value="TreeGrafter"/>
</dbReference>
<feature type="compositionally biased region" description="Basic and acidic residues" evidence="1">
    <location>
        <begin position="76"/>
        <end position="91"/>
    </location>
</feature>
<name>A0A5B8SVB3_9GAMM</name>
<dbReference type="EMBL" id="CP042382">
    <property type="protein sequence ID" value="QEA40351.1"/>
    <property type="molecule type" value="Genomic_DNA"/>
</dbReference>
<keyword evidence="4" id="KW-1185">Reference proteome</keyword>
<dbReference type="InterPro" id="IPR036680">
    <property type="entry name" value="SPOR-like_sf"/>
</dbReference>
<evidence type="ECO:0000256" key="1">
    <source>
        <dbReference type="SAM" id="MobiDB-lite"/>
    </source>
</evidence>
<feature type="domain" description="SPOR" evidence="2">
    <location>
        <begin position="168"/>
        <end position="244"/>
    </location>
</feature>
<feature type="compositionally biased region" description="Polar residues" evidence="1">
    <location>
        <begin position="148"/>
        <end position="161"/>
    </location>
</feature>
<organism evidence="3 4">
    <name type="scientific">Pistricoccus aurantiacus</name>
    <dbReference type="NCBI Taxonomy" id="1883414"/>
    <lineage>
        <taxon>Bacteria</taxon>
        <taxon>Pseudomonadati</taxon>
        <taxon>Pseudomonadota</taxon>
        <taxon>Gammaproteobacteria</taxon>
        <taxon>Oceanospirillales</taxon>
        <taxon>Halomonadaceae</taxon>
        <taxon>Pistricoccus</taxon>
    </lineage>
</organism>
<evidence type="ECO:0000259" key="2">
    <source>
        <dbReference type="PROSITE" id="PS51724"/>
    </source>
</evidence>
<dbReference type="GO" id="GO:0032153">
    <property type="term" value="C:cell division site"/>
    <property type="evidence" value="ECO:0007669"/>
    <property type="project" value="TreeGrafter"/>
</dbReference>
<feature type="compositionally biased region" description="Polar residues" evidence="1">
    <location>
        <begin position="168"/>
        <end position="180"/>
    </location>
</feature>
<dbReference type="OrthoDB" id="7069135at2"/>
<dbReference type="AlphaFoldDB" id="A0A5B8SVB3"/>
<protein>
    <recommendedName>
        <fullName evidence="2">SPOR domain-containing protein</fullName>
    </recommendedName>
</protein>
<dbReference type="PANTHER" id="PTHR38687:SF1">
    <property type="entry name" value="CELL DIVISION PROTEIN DEDD"/>
    <property type="match status" value="1"/>
</dbReference>
<reference evidence="3 4" key="1">
    <citation type="submission" date="2019-06" db="EMBL/GenBank/DDBJ databases">
        <title>Genome analyses of bacteria isolated from kimchi.</title>
        <authorList>
            <person name="Lee S."/>
            <person name="Ahn S."/>
            <person name="Roh S."/>
        </authorList>
    </citation>
    <scope>NUCLEOTIDE SEQUENCE [LARGE SCALE GENOMIC DNA]</scope>
    <source>
        <strain evidence="3 4">CBA4606</strain>
    </source>
</reference>
<dbReference type="PANTHER" id="PTHR38687">
    <property type="entry name" value="CELL DIVISION PROTEIN DEDD-RELATED"/>
    <property type="match status" value="1"/>
</dbReference>
<dbReference type="GO" id="GO:0042834">
    <property type="term" value="F:peptidoglycan binding"/>
    <property type="evidence" value="ECO:0007669"/>
    <property type="project" value="InterPro"/>
</dbReference>
<feature type="compositionally biased region" description="Basic and acidic residues" evidence="1">
    <location>
        <begin position="46"/>
        <end position="56"/>
    </location>
</feature>
<accession>A0A5B8SVB3</accession>